<dbReference type="InterPro" id="IPR004161">
    <property type="entry name" value="EFTu-like_2"/>
</dbReference>
<comment type="similarity">
    <text evidence="1 13">Belongs to the TRAFAC class translation factor GTPase superfamily. Classic translation factor GTPase family. LepA subfamily.</text>
</comment>
<dbReference type="Gene3D" id="3.30.70.240">
    <property type="match status" value="1"/>
</dbReference>
<dbReference type="CDD" id="cd03709">
    <property type="entry name" value="lepA_C"/>
    <property type="match status" value="1"/>
</dbReference>
<dbReference type="FunFam" id="3.30.70.870:FF:000004">
    <property type="entry name" value="Translation factor GUF1, mitochondrial"/>
    <property type="match status" value="1"/>
</dbReference>
<feature type="binding site" evidence="13">
    <location>
        <begin position="131"/>
        <end position="134"/>
    </location>
    <ligand>
        <name>GTP</name>
        <dbReference type="ChEBI" id="CHEBI:37565"/>
    </ligand>
</feature>
<evidence type="ECO:0000259" key="14">
    <source>
        <dbReference type="PROSITE" id="PS51722"/>
    </source>
</evidence>
<dbReference type="PANTHER" id="PTHR43512:SF4">
    <property type="entry name" value="TRANSLATION FACTOR GUF1 HOMOLOG, CHLOROPLASTIC"/>
    <property type="match status" value="1"/>
</dbReference>
<comment type="catalytic activity">
    <reaction evidence="9 13">
        <text>GTP + H2O = GDP + phosphate + H(+)</text>
        <dbReference type="Rhea" id="RHEA:19669"/>
        <dbReference type="ChEBI" id="CHEBI:15377"/>
        <dbReference type="ChEBI" id="CHEBI:15378"/>
        <dbReference type="ChEBI" id="CHEBI:37565"/>
        <dbReference type="ChEBI" id="CHEBI:43474"/>
        <dbReference type="ChEBI" id="CHEBI:58189"/>
        <dbReference type="EC" id="3.6.5.n1"/>
    </reaction>
</comment>
<dbReference type="Pfam" id="PF06421">
    <property type="entry name" value="LepA_C"/>
    <property type="match status" value="1"/>
</dbReference>
<keyword evidence="15" id="KW-0251">Elongation factor</keyword>
<feature type="binding site" evidence="13">
    <location>
        <begin position="14"/>
        <end position="19"/>
    </location>
    <ligand>
        <name>GTP</name>
        <dbReference type="ChEBI" id="CHEBI:37565"/>
    </ligand>
</feature>
<gene>
    <name evidence="13 15" type="primary">lepA</name>
    <name evidence="15" type="ORF">H8R02_28205</name>
</gene>
<evidence type="ECO:0000256" key="4">
    <source>
        <dbReference type="ARBA" id="ARBA00022741"/>
    </source>
</evidence>
<keyword evidence="2 13" id="KW-1003">Cell membrane</keyword>
<evidence type="ECO:0000256" key="2">
    <source>
        <dbReference type="ARBA" id="ARBA00022475"/>
    </source>
</evidence>
<evidence type="ECO:0000256" key="12">
    <source>
        <dbReference type="ARBA" id="ARBA00066744"/>
    </source>
</evidence>
<dbReference type="GO" id="GO:0097216">
    <property type="term" value="F:guanosine tetraphosphate binding"/>
    <property type="evidence" value="ECO:0007669"/>
    <property type="project" value="UniProtKB-ARBA"/>
</dbReference>
<dbReference type="PROSITE" id="PS51722">
    <property type="entry name" value="G_TR_2"/>
    <property type="match status" value="1"/>
</dbReference>
<dbReference type="InterPro" id="IPR013842">
    <property type="entry name" value="LepA_CTD"/>
</dbReference>
<reference evidence="15" key="1">
    <citation type="submission" date="2020-08" db="EMBL/GenBank/DDBJ databases">
        <title>Ramlibacter sp. GTP1 16S ribosomal RNA gene genome sequencing and assembly.</title>
        <authorList>
            <person name="Kang M."/>
        </authorList>
    </citation>
    <scope>NUCLEOTIDE SEQUENCE</scope>
    <source>
        <strain evidence="15">GTP1</strain>
    </source>
</reference>
<dbReference type="SUPFAM" id="SSF54980">
    <property type="entry name" value="EF-G C-terminal domain-like"/>
    <property type="match status" value="2"/>
</dbReference>
<feature type="domain" description="Tr-type G" evidence="14">
    <location>
        <begin position="2"/>
        <end position="184"/>
    </location>
</feature>
<dbReference type="InterPro" id="IPR027417">
    <property type="entry name" value="P-loop_NTPase"/>
</dbReference>
<dbReference type="RefSeq" id="WP_187085071.1">
    <property type="nucleotide sequence ID" value="NZ_JACORU010000017.1"/>
</dbReference>
<keyword evidence="4 13" id="KW-0547">Nucleotide-binding</keyword>
<evidence type="ECO:0000256" key="10">
    <source>
        <dbReference type="ARBA" id="ARBA00057626"/>
    </source>
</evidence>
<dbReference type="GO" id="GO:0005886">
    <property type="term" value="C:plasma membrane"/>
    <property type="evidence" value="ECO:0007669"/>
    <property type="project" value="UniProtKB-SubCell"/>
</dbReference>
<dbReference type="GO" id="GO:0003924">
    <property type="term" value="F:GTPase activity"/>
    <property type="evidence" value="ECO:0007669"/>
    <property type="project" value="UniProtKB-UniRule"/>
</dbReference>
<dbReference type="InterPro" id="IPR000795">
    <property type="entry name" value="T_Tr_GTP-bd_dom"/>
</dbReference>
<comment type="similarity">
    <text evidence="11">Belongs to the GTP-binding elongation factor family. LepA subfamily.</text>
</comment>
<evidence type="ECO:0000256" key="8">
    <source>
        <dbReference type="ARBA" id="ARBA00023136"/>
    </source>
</evidence>
<evidence type="ECO:0000256" key="11">
    <source>
        <dbReference type="ARBA" id="ARBA00061052"/>
    </source>
</evidence>
<evidence type="ECO:0000313" key="16">
    <source>
        <dbReference type="Proteomes" id="UP000596827"/>
    </source>
</evidence>
<evidence type="ECO:0000256" key="13">
    <source>
        <dbReference type="HAMAP-Rule" id="MF_00071"/>
    </source>
</evidence>
<evidence type="ECO:0000256" key="1">
    <source>
        <dbReference type="ARBA" id="ARBA00005454"/>
    </source>
</evidence>
<dbReference type="InterPro" id="IPR038363">
    <property type="entry name" value="LepA_C_sf"/>
</dbReference>
<dbReference type="HAMAP" id="MF_00071">
    <property type="entry name" value="LepA"/>
    <property type="match status" value="1"/>
</dbReference>
<dbReference type="Proteomes" id="UP000596827">
    <property type="component" value="Unassembled WGS sequence"/>
</dbReference>
<comment type="subcellular location">
    <subcellularLocation>
        <location evidence="13">Cell membrane</location>
        <topology evidence="13">Peripheral membrane protein</topology>
        <orientation evidence="13">Cytoplasmic side</orientation>
    </subcellularLocation>
</comment>
<accession>A0A923MDY8</accession>
<dbReference type="InterPro" id="IPR035647">
    <property type="entry name" value="EFG_III/V"/>
</dbReference>
<dbReference type="EC" id="3.6.5.n1" evidence="12 13"/>
<dbReference type="PRINTS" id="PR00315">
    <property type="entry name" value="ELONGATNFCT"/>
</dbReference>
<keyword evidence="3" id="KW-0997">Cell inner membrane</keyword>
<dbReference type="NCBIfam" id="TIGR01393">
    <property type="entry name" value="lepA"/>
    <property type="match status" value="1"/>
</dbReference>
<dbReference type="CDD" id="cd01890">
    <property type="entry name" value="LepA"/>
    <property type="match status" value="1"/>
</dbReference>
<name>A0A923MDY8_9BURK</name>
<dbReference type="Pfam" id="PF03144">
    <property type="entry name" value="GTP_EFTU_D2"/>
    <property type="match status" value="1"/>
</dbReference>
<dbReference type="PANTHER" id="PTHR43512">
    <property type="entry name" value="TRANSLATION FACTOR GUF1-RELATED"/>
    <property type="match status" value="1"/>
</dbReference>
<evidence type="ECO:0000256" key="6">
    <source>
        <dbReference type="ARBA" id="ARBA00022917"/>
    </source>
</evidence>
<keyword evidence="6 13" id="KW-0648">Protein biosynthesis</keyword>
<dbReference type="Gene3D" id="3.40.50.300">
    <property type="entry name" value="P-loop containing nucleotide triphosphate hydrolases"/>
    <property type="match status" value="1"/>
</dbReference>
<dbReference type="FunFam" id="3.40.50.300:FF:000078">
    <property type="entry name" value="Elongation factor 4"/>
    <property type="match status" value="1"/>
</dbReference>
<dbReference type="Pfam" id="PF00679">
    <property type="entry name" value="EFG_C"/>
    <property type="match status" value="1"/>
</dbReference>
<dbReference type="SUPFAM" id="SSF52540">
    <property type="entry name" value="P-loop containing nucleoside triphosphate hydrolases"/>
    <property type="match status" value="1"/>
</dbReference>
<dbReference type="SUPFAM" id="SSF50447">
    <property type="entry name" value="Translation proteins"/>
    <property type="match status" value="1"/>
</dbReference>
<keyword evidence="16" id="KW-1185">Reference proteome</keyword>
<dbReference type="Gene3D" id="2.40.30.10">
    <property type="entry name" value="Translation factors"/>
    <property type="match status" value="1"/>
</dbReference>
<dbReference type="InterPro" id="IPR035654">
    <property type="entry name" value="LepA_IV"/>
</dbReference>
<protein>
    <recommendedName>
        <fullName evidence="12 13">Elongation factor 4</fullName>
        <shortName evidence="13">EF-4</shortName>
        <ecNumber evidence="12 13">3.6.5.n1</ecNumber>
    </recommendedName>
    <alternativeName>
        <fullName evidence="13">Ribosomal back-translocase LepA</fullName>
    </alternativeName>
</protein>
<sequence length="602" mass="66609">MNHIRNFSIIAHIDHGKSTLADRLIQRCGGLSDREMEEQVLDSMDLEKERGITIKAQTAALTYKARDGQVYNLNLIDTPGHVDFSYEVSRSLSACEGALLVVDASQGVEAQTVANCYTALDLHVEVIPVLNKMDLPQADPERAKEEVEDVIGIDASDAIPISAKTGMGIDDVLEAIVARMPSPRGNPDGPLRAMIVDSWFDTYVGVVMLVRVVDGRLAKGDKIQLMATGATYEANQLGVFTPANVQRESLEAGEVGFIIAGIKELQAAKVGDTVTRIRAGQANVAPAAEPLPGFKEIQPQVFAGLYPTEANQYDSLRDSLEKLKLNDSSLRYEPEVSQALGFGFRCGFLGLLHLEIVQERLEREFDQDLITTAPSVVYQVETNDGNVTMVENPAKMPDQGQIREIREPIVTVHLYMPQEYVGPVMTLCNQKRGVQVNMAYHGRQVMLTYELPLGEIVLDFFDKLKSVSRGYASMDYEFKEYRAADVVKVDMLLNGEKVDALSIIVHRSQAQYRGRAVAAKMREIISRQQFDVAIQAAIGANIIARENIKALRKNVLAKCYGGDITRKRKLLEKQKAGKKRMKQIGSVEVPQEAFLAILQVEE</sequence>
<dbReference type="SMART" id="SM00838">
    <property type="entry name" value="EFG_C"/>
    <property type="match status" value="1"/>
</dbReference>
<dbReference type="AlphaFoldDB" id="A0A923MDY8"/>
<evidence type="ECO:0000256" key="5">
    <source>
        <dbReference type="ARBA" id="ARBA00022801"/>
    </source>
</evidence>
<dbReference type="Pfam" id="PF00009">
    <property type="entry name" value="GTP_EFTU"/>
    <property type="match status" value="1"/>
</dbReference>
<dbReference type="FunFam" id="2.40.30.10:FF:000015">
    <property type="entry name" value="Translation factor GUF1, mitochondrial"/>
    <property type="match status" value="1"/>
</dbReference>
<dbReference type="InterPro" id="IPR000640">
    <property type="entry name" value="EFG_V-like"/>
</dbReference>
<dbReference type="NCBIfam" id="TIGR00231">
    <property type="entry name" value="small_GTP"/>
    <property type="match status" value="1"/>
</dbReference>
<dbReference type="GO" id="GO:0043022">
    <property type="term" value="F:ribosome binding"/>
    <property type="evidence" value="ECO:0007669"/>
    <property type="project" value="UniProtKB-UniRule"/>
</dbReference>
<dbReference type="Gene3D" id="3.30.70.2570">
    <property type="entry name" value="Elongation factor 4, C-terminal domain"/>
    <property type="match status" value="1"/>
</dbReference>
<dbReference type="GO" id="GO:0003746">
    <property type="term" value="F:translation elongation factor activity"/>
    <property type="evidence" value="ECO:0007669"/>
    <property type="project" value="UniProtKB-UniRule"/>
</dbReference>
<evidence type="ECO:0000313" key="15">
    <source>
        <dbReference type="EMBL" id="MBC5768376.1"/>
    </source>
</evidence>
<comment type="function">
    <text evidence="10 13">Required for accurate and efficient protein synthesis under certain stress conditions. May act as a fidelity factor of the translation reaction, by catalyzing a one-codon backward translocation of tRNAs on improperly translocated ribosomes. Back-translocation proceeds from a post-translocation (POST) complex to a pre-translocation (PRE) complex, thus giving elongation factor G a second chance to translocate the tRNAs correctly. Binds to ribosomes in a GTP-dependent manner.</text>
</comment>
<dbReference type="PROSITE" id="PS00301">
    <property type="entry name" value="G_TR_1"/>
    <property type="match status" value="1"/>
</dbReference>
<keyword evidence="7 13" id="KW-0342">GTP-binding</keyword>
<dbReference type="CDD" id="cd16260">
    <property type="entry name" value="EF4_III"/>
    <property type="match status" value="1"/>
</dbReference>
<dbReference type="FunFam" id="3.30.70.240:FF:000007">
    <property type="entry name" value="Translation factor GUF1, mitochondrial"/>
    <property type="match status" value="1"/>
</dbReference>
<keyword evidence="8 13" id="KW-0472">Membrane</keyword>
<evidence type="ECO:0000256" key="9">
    <source>
        <dbReference type="ARBA" id="ARBA00050293"/>
    </source>
</evidence>
<dbReference type="InterPro" id="IPR006297">
    <property type="entry name" value="EF-4"/>
</dbReference>
<proteinExistence type="inferred from homology"/>
<dbReference type="GO" id="GO:0005525">
    <property type="term" value="F:GTP binding"/>
    <property type="evidence" value="ECO:0007669"/>
    <property type="project" value="UniProtKB-UniRule"/>
</dbReference>
<evidence type="ECO:0000256" key="3">
    <source>
        <dbReference type="ARBA" id="ARBA00022519"/>
    </source>
</evidence>
<keyword evidence="5 13" id="KW-0378">Hydrolase</keyword>
<evidence type="ECO:0000256" key="7">
    <source>
        <dbReference type="ARBA" id="ARBA00023134"/>
    </source>
</evidence>
<dbReference type="GO" id="GO:0045727">
    <property type="term" value="P:positive regulation of translation"/>
    <property type="evidence" value="ECO:0007669"/>
    <property type="project" value="UniProtKB-UniRule"/>
</dbReference>
<dbReference type="Gene3D" id="3.30.70.870">
    <property type="entry name" value="Elongation Factor G (Translational Gtpase), domain 3"/>
    <property type="match status" value="1"/>
</dbReference>
<dbReference type="FunFam" id="3.30.70.2570:FF:000001">
    <property type="entry name" value="Translation factor GUF1, mitochondrial"/>
    <property type="match status" value="1"/>
</dbReference>
<comment type="caution">
    <text evidence="15">The sequence shown here is derived from an EMBL/GenBank/DDBJ whole genome shotgun (WGS) entry which is preliminary data.</text>
</comment>
<dbReference type="InterPro" id="IPR031157">
    <property type="entry name" value="G_TR_CS"/>
</dbReference>
<dbReference type="EMBL" id="JACORU010000017">
    <property type="protein sequence ID" value="MBC5768376.1"/>
    <property type="molecule type" value="Genomic_DNA"/>
</dbReference>
<dbReference type="InterPro" id="IPR005225">
    <property type="entry name" value="Small_GTP-bd"/>
</dbReference>
<organism evidence="15 16">
    <name type="scientific">Ramlibacter albus</name>
    <dbReference type="NCBI Taxonomy" id="2079448"/>
    <lineage>
        <taxon>Bacteria</taxon>
        <taxon>Pseudomonadati</taxon>
        <taxon>Pseudomonadota</taxon>
        <taxon>Betaproteobacteria</taxon>
        <taxon>Burkholderiales</taxon>
        <taxon>Comamonadaceae</taxon>
        <taxon>Ramlibacter</taxon>
    </lineage>
</organism>
<dbReference type="InterPro" id="IPR009000">
    <property type="entry name" value="Transl_B-barrel_sf"/>
</dbReference>